<organism evidence="4 5">
    <name type="scientific">Pseudovibrio denitrificans</name>
    <dbReference type="NCBI Taxonomy" id="258256"/>
    <lineage>
        <taxon>Bacteria</taxon>
        <taxon>Pseudomonadati</taxon>
        <taxon>Pseudomonadota</taxon>
        <taxon>Alphaproteobacteria</taxon>
        <taxon>Hyphomicrobiales</taxon>
        <taxon>Stappiaceae</taxon>
        <taxon>Pseudovibrio</taxon>
    </lineage>
</organism>
<sequence length="204" mass="22649">MTNRIFVFSGHLGEDRLGHALAEAYADAARKAGAEVRVMNLSAMVFDAGLRSGDYKGGQGLEPDLVAFQENLTWCTHWVPVYPLWWGGMPGPMKGMLDRTLLPGFAFQIVEGEELPAKLLRGRSARVLITSDTASNYYDELYNRAHDTVMGLQILDFVGFENHSFRMFSPTYLSTEEERAAWIAEAAQLGEQDALAKQEELAVA</sequence>
<evidence type="ECO:0000259" key="3">
    <source>
        <dbReference type="Pfam" id="PF02525"/>
    </source>
</evidence>
<protein>
    <submittedName>
        <fullName evidence="4">Putative NADPH-quinone reductase (Modulator of drug activity B)</fullName>
    </submittedName>
</protein>
<dbReference type="InterPro" id="IPR003680">
    <property type="entry name" value="Flavodoxin_fold"/>
</dbReference>
<dbReference type="InterPro" id="IPR029039">
    <property type="entry name" value="Flavoprotein-like_sf"/>
</dbReference>
<dbReference type="PANTHER" id="PTHR10204">
    <property type="entry name" value="NAD P H OXIDOREDUCTASE-RELATED"/>
    <property type="match status" value="1"/>
</dbReference>
<accession>A0A1I7BRU0</accession>
<dbReference type="Pfam" id="PF02525">
    <property type="entry name" value="Flavodoxin_2"/>
    <property type="match status" value="1"/>
</dbReference>
<dbReference type="PANTHER" id="PTHR10204:SF34">
    <property type="entry name" value="NAD(P)H DEHYDROGENASE [QUINONE] 1 ISOFORM 1"/>
    <property type="match status" value="1"/>
</dbReference>
<dbReference type="Proteomes" id="UP000183371">
    <property type="component" value="Unassembled WGS sequence"/>
</dbReference>
<dbReference type="GO" id="GO:0005829">
    <property type="term" value="C:cytosol"/>
    <property type="evidence" value="ECO:0007669"/>
    <property type="project" value="TreeGrafter"/>
</dbReference>
<evidence type="ECO:0000256" key="2">
    <source>
        <dbReference type="ARBA" id="ARBA00023002"/>
    </source>
</evidence>
<evidence type="ECO:0000256" key="1">
    <source>
        <dbReference type="ARBA" id="ARBA00006252"/>
    </source>
</evidence>
<gene>
    <name evidence="4" type="ORF">SAMN05444141_104234</name>
</gene>
<evidence type="ECO:0000313" key="4">
    <source>
        <dbReference type="EMBL" id="SFT89890.1"/>
    </source>
</evidence>
<feature type="domain" description="Flavodoxin-like fold" evidence="3">
    <location>
        <begin position="7"/>
        <end position="186"/>
    </location>
</feature>
<dbReference type="RefSeq" id="WP_054783424.1">
    <property type="nucleotide sequence ID" value="NZ_FPBD01000004.1"/>
</dbReference>
<name>A0A1I7BRU0_9HYPH</name>
<keyword evidence="5" id="KW-1185">Reference proteome</keyword>
<reference evidence="5" key="1">
    <citation type="submission" date="2016-10" db="EMBL/GenBank/DDBJ databases">
        <authorList>
            <person name="Varghese N."/>
            <person name="Submissions S."/>
        </authorList>
    </citation>
    <scope>NUCLEOTIDE SEQUENCE [LARGE SCALE GENOMIC DNA]</scope>
    <source>
        <strain evidence="5">DSM 17465</strain>
    </source>
</reference>
<evidence type="ECO:0000313" key="5">
    <source>
        <dbReference type="Proteomes" id="UP000183371"/>
    </source>
</evidence>
<dbReference type="EMBL" id="FPBD01000004">
    <property type="protein sequence ID" value="SFT89890.1"/>
    <property type="molecule type" value="Genomic_DNA"/>
</dbReference>
<keyword evidence="2" id="KW-0560">Oxidoreductase</keyword>
<proteinExistence type="inferred from homology"/>
<dbReference type="Gene3D" id="3.40.50.360">
    <property type="match status" value="1"/>
</dbReference>
<dbReference type="InterPro" id="IPR051545">
    <property type="entry name" value="NAD(P)H_dehydrogenase_qn"/>
</dbReference>
<dbReference type="SUPFAM" id="SSF52218">
    <property type="entry name" value="Flavoproteins"/>
    <property type="match status" value="1"/>
</dbReference>
<dbReference type="GO" id="GO:0003955">
    <property type="term" value="F:NAD(P)H dehydrogenase (quinone) activity"/>
    <property type="evidence" value="ECO:0007669"/>
    <property type="project" value="TreeGrafter"/>
</dbReference>
<dbReference type="AlphaFoldDB" id="A0A1I7BRU0"/>
<comment type="similarity">
    <text evidence="1">Belongs to the NAD(P)H dehydrogenase (quinone) family.</text>
</comment>